<organism evidence="1 2">
    <name type="scientific">Allacma fusca</name>
    <dbReference type="NCBI Taxonomy" id="39272"/>
    <lineage>
        <taxon>Eukaryota</taxon>
        <taxon>Metazoa</taxon>
        <taxon>Ecdysozoa</taxon>
        <taxon>Arthropoda</taxon>
        <taxon>Hexapoda</taxon>
        <taxon>Collembola</taxon>
        <taxon>Symphypleona</taxon>
        <taxon>Sminthuridae</taxon>
        <taxon>Allacma</taxon>
    </lineage>
</organism>
<proteinExistence type="predicted"/>
<name>A0A8J2JLT5_9HEXA</name>
<keyword evidence="2" id="KW-1185">Reference proteome</keyword>
<accession>A0A8J2JLT5</accession>
<protein>
    <submittedName>
        <fullName evidence="1">Uncharacterized protein</fullName>
    </submittedName>
</protein>
<comment type="caution">
    <text evidence="1">The sequence shown here is derived from an EMBL/GenBank/DDBJ whole genome shotgun (WGS) entry which is preliminary data.</text>
</comment>
<gene>
    <name evidence="1" type="ORF">AFUS01_LOCUS9015</name>
</gene>
<dbReference type="AlphaFoldDB" id="A0A8J2JLT5"/>
<dbReference type="EMBL" id="CAJVCH010063898">
    <property type="protein sequence ID" value="CAG7719705.1"/>
    <property type="molecule type" value="Genomic_DNA"/>
</dbReference>
<evidence type="ECO:0000313" key="2">
    <source>
        <dbReference type="Proteomes" id="UP000708208"/>
    </source>
</evidence>
<reference evidence="1" key="1">
    <citation type="submission" date="2021-06" db="EMBL/GenBank/DDBJ databases">
        <authorList>
            <person name="Hodson N. C."/>
            <person name="Mongue J. A."/>
            <person name="Jaron S. K."/>
        </authorList>
    </citation>
    <scope>NUCLEOTIDE SEQUENCE</scope>
</reference>
<sequence length="67" mass="7574">VEVLQEHHTPMVWVLALGLKVGHIAQALVEGVIHISQALVEGLIHIPQALVEVVIHTRSYLEYIWYI</sequence>
<dbReference type="Proteomes" id="UP000708208">
    <property type="component" value="Unassembled WGS sequence"/>
</dbReference>
<feature type="non-terminal residue" evidence="1">
    <location>
        <position position="1"/>
    </location>
</feature>
<evidence type="ECO:0000313" key="1">
    <source>
        <dbReference type="EMBL" id="CAG7719705.1"/>
    </source>
</evidence>